<protein>
    <recommendedName>
        <fullName evidence="1">Erythromycin biosynthesis protein CIII-like C-terminal domain-containing protein</fullName>
    </recommendedName>
</protein>
<feature type="non-terminal residue" evidence="2">
    <location>
        <position position="1"/>
    </location>
</feature>
<name>A0AA88V452_9ASTE</name>
<dbReference type="SUPFAM" id="SSF53756">
    <property type="entry name" value="UDP-Glycosyltransferase/glycogen phosphorylase"/>
    <property type="match status" value="1"/>
</dbReference>
<dbReference type="Pfam" id="PF06722">
    <property type="entry name" value="EryCIII-like_C"/>
    <property type="match status" value="1"/>
</dbReference>
<dbReference type="InterPro" id="IPR010610">
    <property type="entry name" value="EryCIII-like_C"/>
</dbReference>
<dbReference type="Proteomes" id="UP001188597">
    <property type="component" value="Unassembled WGS sequence"/>
</dbReference>
<reference evidence="2" key="1">
    <citation type="submission" date="2022-12" db="EMBL/GenBank/DDBJ databases">
        <title>Draft genome assemblies for two species of Escallonia (Escalloniales).</title>
        <authorList>
            <person name="Chanderbali A."/>
            <person name="Dervinis C."/>
            <person name="Anghel I."/>
            <person name="Soltis D."/>
            <person name="Soltis P."/>
            <person name="Zapata F."/>
        </authorList>
    </citation>
    <scope>NUCLEOTIDE SEQUENCE</scope>
    <source>
        <strain evidence="2">UCBG64.0493</strain>
        <tissue evidence="2">Leaf</tissue>
    </source>
</reference>
<dbReference type="Gene3D" id="3.40.50.2000">
    <property type="entry name" value="Glycogen Phosphorylase B"/>
    <property type="match status" value="2"/>
</dbReference>
<dbReference type="InterPro" id="IPR050426">
    <property type="entry name" value="Glycosyltransferase_28"/>
</dbReference>
<dbReference type="GO" id="GO:0016757">
    <property type="term" value="F:glycosyltransferase activity"/>
    <property type="evidence" value="ECO:0007669"/>
    <property type="project" value="UniProtKB-ARBA"/>
</dbReference>
<gene>
    <name evidence="2" type="ORF">RJ639_022438</name>
</gene>
<organism evidence="2 3">
    <name type="scientific">Escallonia herrerae</name>
    <dbReference type="NCBI Taxonomy" id="1293975"/>
    <lineage>
        <taxon>Eukaryota</taxon>
        <taxon>Viridiplantae</taxon>
        <taxon>Streptophyta</taxon>
        <taxon>Embryophyta</taxon>
        <taxon>Tracheophyta</taxon>
        <taxon>Spermatophyta</taxon>
        <taxon>Magnoliopsida</taxon>
        <taxon>eudicotyledons</taxon>
        <taxon>Gunneridae</taxon>
        <taxon>Pentapetalae</taxon>
        <taxon>asterids</taxon>
        <taxon>campanulids</taxon>
        <taxon>Escalloniales</taxon>
        <taxon>Escalloniaceae</taxon>
        <taxon>Escallonia</taxon>
    </lineage>
</organism>
<evidence type="ECO:0000313" key="3">
    <source>
        <dbReference type="Proteomes" id="UP001188597"/>
    </source>
</evidence>
<evidence type="ECO:0000313" key="2">
    <source>
        <dbReference type="EMBL" id="KAK3001587.1"/>
    </source>
</evidence>
<dbReference type="AlphaFoldDB" id="A0AA88V452"/>
<accession>A0AA88V452</accession>
<evidence type="ECO:0000259" key="1">
    <source>
        <dbReference type="Pfam" id="PF06722"/>
    </source>
</evidence>
<dbReference type="PANTHER" id="PTHR48050">
    <property type="entry name" value="STEROL 3-BETA-GLUCOSYLTRANSFERASE"/>
    <property type="match status" value="1"/>
</dbReference>
<comment type="caution">
    <text evidence="2">The sequence shown here is derived from an EMBL/GenBank/DDBJ whole genome shotgun (WGS) entry which is preliminary data.</text>
</comment>
<dbReference type="EMBL" id="JAVXUP010002754">
    <property type="protein sequence ID" value="KAK3001587.1"/>
    <property type="molecule type" value="Genomic_DNA"/>
</dbReference>
<keyword evidence="3" id="KW-1185">Reference proteome</keyword>
<proteinExistence type="predicted"/>
<sequence length="532" mass="59988">STIRDGFPFLYIWQNLNAHLSAKSVSFFPVSSPSVLSTYGDDDTAGSGKLSFLLKKRKITREHRQECASIFERIFGDDPSMEADFIMINFFALPLFRSRKGGALQNFTMSAVLLLLRMWFLIEKEFPLLYEYLQEAPADRVCWKDVIHWMWPLFTDTWASWRSNDLKLSPWPFTDPVTGLPMWHDRSQSPLLLYGFSKEVVECPGYWPSKARVCGFWFLPLEWQFSCRQRAKISASISLGHLNIKDEFCSAHAELQSFLKAPLPPVFIGLSSVGRQVCSLFHISLGYVLQLYALKSVCYLATADLSAMGFLRKPRVFLHVLQAVLGCTSYRFLLFSAGNEPLDAETRSIAAEASSDSEQRELDNDGISIFGGRIFCFWGSLPYNWLFPRCAAAVHHGGSGSTAAALHAGIPQVLCPFMLDQFYWADRMFWLGVAPKPLKRNHLVTDEDDDAGIKEAANILAGSIHYALSPEVRAHASELASRLSLEVYLWILLVHLFVGYVISSRHVYMDPDSIHHISGLLELSSGLLSLDK</sequence>
<feature type="domain" description="Erythromycin biosynthesis protein CIII-like C-terminal" evidence="1">
    <location>
        <begin position="380"/>
        <end position="472"/>
    </location>
</feature>
<dbReference type="PANTHER" id="PTHR48050:SF11">
    <property type="entry name" value="GLYCOSYLTRANSFERASE"/>
    <property type="match status" value="1"/>
</dbReference>